<accession>A0A268F3V8</accession>
<sequence>MRHLKIGALIKGVYAEEVIPYYLDHGFESFGITYWQTTGDIDLKEQAKRVRELLGGSGAVVSSLTVFGNPLTGTGDNADTLASWERAIDHAAAFGCDVVSGFTGRIPDEPIPASLPKFKQVFGELARRAEDRGVRLAFENCDMHGTWDKGDWNIAHNPTAWELMFDALPNDNLGLQWEPCHQMVSLIDPIAQLRRWASKIFHVHGKDATIAWDVIREHGIHGPHPFVWHRTPGFGDTNWTDVVTILMQQGYEGSIDIEGRHDPVFKDELEMSAQVSSLQYLKRCRGGEYVTNPRISYGSGKL</sequence>
<keyword evidence="5" id="KW-1185">Reference proteome</keyword>
<protein>
    <submittedName>
        <fullName evidence="3">Sugar phosphate isomerase</fullName>
    </submittedName>
    <submittedName>
        <fullName evidence="2">TIM barrel protein</fullName>
    </submittedName>
</protein>
<comment type="caution">
    <text evidence="3">The sequence shown here is derived from an EMBL/GenBank/DDBJ whole genome shotgun (WGS) entry which is preliminary data.</text>
</comment>
<dbReference type="SUPFAM" id="SSF51658">
    <property type="entry name" value="Xylose isomerase-like"/>
    <property type="match status" value="1"/>
</dbReference>
<dbReference type="InterPro" id="IPR050312">
    <property type="entry name" value="IolE/XylAMocC-like"/>
</dbReference>
<dbReference type="AlphaFoldDB" id="A0A268F3V8"/>
<gene>
    <name evidence="3" type="ORF">CHH67_01920</name>
    <name evidence="2" type="ORF">GNP94_01980</name>
</gene>
<dbReference type="Proteomes" id="UP000435177">
    <property type="component" value="Unassembled WGS sequence"/>
</dbReference>
<dbReference type="Pfam" id="PF01261">
    <property type="entry name" value="AP_endonuc_2"/>
    <property type="match status" value="1"/>
</dbReference>
<reference evidence="3 4" key="1">
    <citation type="submission" date="2017-07" db="EMBL/GenBank/DDBJ databases">
        <title>Isolation and whole genome analysis of endospore-forming bacteria from heroin.</title>
        <authorList>
            <person name="Kalinowski J."/>
            <person name="Ahrens B."/>
            <person name="Al-Dilaimi A."/>
            <person name="Winkler A."/>
            <person name="Wibberg D."/>
            <person name="Schleenbecker U."/>
            <person name="Ruckert C."/>
            <person name="Wolfel R."/>
            <person name="Grass G."/>
        </authorList>
    </citation>
    <scope>NUCLEOTIDE SEQUENCE [LARGE SCALE GENOMIC DNA]</scope>
    <source>
        <strain evidence="3 4">7537-G1</strain>
    </source>
</reference>
<proteinExistence type="predicted"/>
<keyword evidence="3" id="KW-0413">Isomerase</keyword>
<evidence type="ECO:0000313" key="5">
    <source>
        <dbReference type="Proteomes" id="UP000435177"/>
    </source>
</evidence>
<dbReference type="RefSeq" id="WP_095263286.1">
    <property type="nucleotide sequence ID" value="NZ_NPBY01000006.1"/>
</dbReference>
<dbReference type="InterPro" id="IPR013022">
    <property type="entry name" value="Xyl_isomerase-like_TIM-brl"/>
</dbReference>
<evidence type="ECO:0000313" key="3">
    <source>
        <dbReference type="EMBL" id="PAD80051.1"/>
    </source>
</evidence>
<feature type="domain" description="Xylose isomerase-like TIM barrel" evidence="1">
    <location>
        <begin position="24"/>
        <end position="269"/>
    </location>
</feature>
<dbReference type="PANTHER" id="PTHR12110:SF21">
    <property type="entry name" value="XYLOSE ISOMERASE-LIKE TIM BARREL DOMAIN-CONTAINING PROTEIN"/>
    <property type="match status" value="1"/>
</dbReference>
<dbReference type="InterPro" id="IPR036237">
    <property type="entry name" value="Xyl_isomerase-like_sf"/>
</dbReference>
<dbReference type="PANTHER" id="PTHR12110">
    <property type="entry name" value="HYDROXYPYRUVATE ISOMERASE"/>
    <property type="match status" value="1"/>
</dbReference>
<dbReference type="EMBL" id="WOAA01000001">
    <property type="protein sequence ID" value="MUG64768.1"/>
    <property type="molecule type" value="Genomic_DNA"/>
</dbReference>
<reference evidence="2 5" key="2">
    <citation type="submission" date="2019-11" db="EMBL/GenBank/DDBJ databases">
        <title>Draft genome sequences of five Paenibacillus species of dairy origin.</title>
        <authorList>
            <person name="Olajide A.M."/>
            <person name="Chen S."/>
            <person name="Lapointe G."/>
        </authorList>
    </citation>
    <scope>NUCLEOTIDE SEQUENCE [LARGE SCALE GENOMIC DNA]</scope>
    <source>
        <strain evidence="2 5">3CS1</strain>
    </source>
</reference>
<evidence type="ECO:0000313" key="2">
    <source>
        <dbReference type="EMBL" id="MUG64768.1"/>
    </source>
</evidence>
<organism evidence="3 4">
    <name type="scientific">Paenibacillus campinasensis</name>
    <dbReference type="NCBI Taxonomy" id="66347"/>
    <lineage>
        <taxon>Bacteria</taxon>
        <taxon>Bacillati</taxon>
        <taxon>Bacillota</taxon>
        <taxon>Bacilli</taxon>
        <taxon>Bacillales</taxon>
        <taxon>Paenibacillaceae</taxon>
        <taxon>Paenibacillus</taxon>
    </lineage>
</organism>
<dbReference type="OrthoDB" id="9779184at2"/>
<evidence type="ECO:0000259" key="1">
    <source>
        <dbReference type="Pfam" id="PF01261"/>
    </source>
</evidence>
<dbReference type="Proteomes" id="UP000215596">
    <property type="component" value="Unassembled WGS sequence"/>
</dbReference>
<dbReference type="GO" id="GO:0016853">
    <property type="term" value="F:isomerase activity"/>
    <property type="evidence" value="ECO:0007669"/>
    <property type="project" value="UniProtKB-KW"/>
</dbReference>
<dbReference type="Gene3D" id="3.20.20.150">
    <property type="entry name" value="Divalent-metal-dependent TIM barrel enzymes"/>
    <property type="match status" value="1"/>
</dbReference>
<name>A0A268F3V8_9BACL</name>
<dbReference type="EMBL" id="NPBY01000006">
    <property type="protein sequence ID" value="PAD80051.1"/>
    <property type="molecule type" value="Genomic_DNA"/>
</dbReference>
<evidence type="ECO:0000313" key="4">
    <source>
        <dbReference type="Proteomes" id="UP000215596"/>
    </source>
</evidence>